<feature type="region of interest" description="Disordered" evidence="3">
    <location>
        <begin position="214"/>
        <end position="251"/>
    </location>
</feature>
<gene>
    <name evidence="6" type="ORF">LOTGIDRAFT_172605</name>
</gene>
<dbReference type="PROSITE" id="PS50002">
    <property type="entry name" value="SH3"/>
    <property type="match status" value="1"/>
</dbReference>
<dbReference type="InterPro" id="IPR036020">
    <property type="entry name" value="WW_dom_sf"/>
</dbReference>
<dbReference type="OrthoDB" id="6153556at2759"/>
<evidence type="ECO:0000256" key="1">
    <source>
        <dbReference type="ARBA" id="ARBA00022443"/>
    </source>
</evidence>
<reference evidence="6 7" key="1">
    <citation type="journal article" date="2013" name="Nature">
        <title>Insights into bilaterian evolution from three spiralian genomes.</title>
        <authorList>
            <person name="Simakov O."/>
            <person name="Marletaz F."/>
            <person name="Cho S.J."/>
            <person name="Edsinger-Gonzales E."/>
            <person name="Havlak P."/>
            <person name="Hellsten U."/>
            <person name="Kuo D.H."/>
            <person name="Larsson T."/>
            <person name="Lv J."/>
            <person name="Arendt D."/>
            <person name="Savage R."/>
            <person name="Osoegawa K."/>
            <person name="de Jong P."/>
            <person name="Grimwood J."/>
            <person name="Chapman J.A."/>
            <person name="Shapiro H."/>
            <person name="Aerts A."/>
            <person name="Otillar R.P."/>
            <person name="Terry A.Y."/>
            <person name="Boore J.L."/>
            <person name="Grigoriev I.V."/>
            <person name="Lindberg D.R."/>
            <person name="Seaver E.C."/>
            <person name="Weisblat D.A."/>
            <person name="Putnam N.H."/>
            <person name="Rokhsar D.S."/>
        </authorList>
    </citation>
    <scope>NUCLEOTIDE SEQUENCE [LARGE SCALE GENOMIC DNA]</scope>
</reference>
<dbReference type="Proteomes" id="UP000030746">
    <property type="component" value="Unassembled WGS sequence"/>
</dbReference>
<dbReference type="Gene3D" id="2.30.30.40">
    <property type="entry name" value="SH3 Domains"/>
    <property type="match status" value="1"/>
</dbReference>
<accession>V4AC41</accession>
<evidence type="ECO:0000259" key="4">
    <source>
        <dbReference type="PROSITE" id="PS50002"/>
    </source>
</evidence>
<proteinExistence type="predicted"/>
<feature type="domain" description="WW" evidence="5">
    <location>
        <begin position="189"/>
        <end position="220"/>
    </location>
</feature>
<evidence type="ECO:0000313" key="6">
    <source>
        <dbReference type="EMBL" id="ESP01569.1"/>
    </source>
</evidence>
<dbReference type="InterPro" id="IPR001202">
    <property type="entry name" value="WW_dom"/>
</dbReference>
<dbReference type="EMBL" id="KB200467">
    <property type="protein sequence ID" value="ESP01569.1"/>
    <property type="molecule type" value="Genomic_DNA"/>
</dbReference>
<dbReference type="AlphaFoldDB" id="V4AC41"/>
<name>V4AC41_LOTGI</name>
<dbReference type="STRING" id="225164.V4AC41"/>
<dbReference type="CDD" id="cd00201">
    <property type="entry name" value="WW"/>
    <property type="match status" value="1"/>
</dbReference>
<dbReference type="KEGG" id="lgi:LOTGIDRAFT_172605"/>
<dbReference type="InterPro" id="IPR001452">
    <property type="entry name" value="SH3_domain"/>
</dbReference>
<evidence type="ECO:0000259" key="5">
    <source>
        <dbReference type="PROSITE" id="PS50020"/>
    </source>
</evidence>
<sequence length="352" mass="40348">MSDSKNEEFRIVKVLYDYNYTDTDSREEVFMYVDEEFILLQETNDEWWEVCRPAEQVPFFVPAQYVTIIDTPPRTDVNFNEENNVSELTAEDEGVVDDGNSVNNNEVQNEKVKEKPEVTYANLEYIRAAANIPEPKLDINLPAPPVPPNKLNIDIESPSGEYANLAFIQSSIHPPAVEQGDFVEVLCEPLPWDVYKDRYSNRLFYHNRETDECMWKPPRKGKSPSSPPPEKVGEGHVIGERKLGLPPEPKVRKSLTNDLFDEYEIKTENGEEIHVNRISKEKFKKTEDGKFMDIDTGEKHSELPSNRNEKKAKKFSLASDCFGFSSAPEYTLPAVLLQFPMHILISPSRAKI</sequence>
<dbReference type="RefSeq" id="XP_009047740.1">
    <property type="nucleotide sequence ID" value="XM_009049492.1"/>
</dbReference>
<evidence type="ECO:0000256" key="2">
    <source>
        <dbReference type="PROSITE-ProRule" id="PRU00192"/>
    </source>
</evidence>
<evidence type="ECO:0008006" key="8">
    <source>
        <dbReference type="Google" id="ProtNLM"/>
    </source>
</evidence>
<feature type="domain" description="SH3" evidence="4">
    <location>
        <begin position="7"/>
        <end position="71"/>
    </location>
</feature>
<dbReference type="InterPro" id="IPR036028">
    <property type="entry name" value="SH3-like_dom_sf"/>
</dbReference>
<dbReference type="GeneID" id="20242139"/>
<dbReference type="SUPFAM" id="SSF50044">
    <property type="entry name" value="SH3-domain"/>
    <property type="match status" value="1"/>
</dbReference>
<dbReference type="HOGENOM" id="CLU_788206_0_0_1"/>
<keyword evidence="1 2" id="KW-0728">SH3 domain</keyword>
<dbReference type="SUPFAM" id="SSF51045">
    <property type="entry name" value="WW domain"/>
    <property type="match status" value="1"/>
</dbReference>
<organism evidence="6 7">
    <name type="scientific">Lottia gigantea</name>
    <name type="common">Giant owl limpet</name>
    <dbReference type="NCBI Taxonomy" id="225164"/>
    <lineage>
        <taxon>Eukaryota</taxon>
        <taxon>Metazoa</taxon>
        <taxon>Spiralia</taxon>
        <taxon>Lophotrochozoa</taxon>
        <taxon>Mollusca</taxon>
        <taxon>Gastropoda</taxon>
        <taxon>Patellogastropoda</taxon>
        <taxon>Lottioidea</taxon>
        <taxon>Lottiidae</taxon>
        <taxon>Lottia</taxon>
    </lineage>
</organism>
<evidence type="ECO:0000313" key="7">
    <source>
        <dbReference type="Proteomes" id="UP000030746"/>
    </source>
</evidence>
<evidence type="ECO:0000256" key="3">
    <source>
        <dbReference type="SAM" id="MobiDB-lite"/>
    </source>
</evidence>
<protein>
    <recommendedName>
        <fullName evidence="8">SH3 domain-containing protein</fullName>
    </recommendedName>
</protein>
<dbReference type="CTD" id="20242139"/>
<feature type="compositionally biased region" description="Basic and acidic residues" evidence="3">
    <location>
        <begin position="231"/>
        <end position="243"/>
    </location>
</feature>
<keyword evidence="7" id="KW-1185">Reference proteome</keyword>
<dbReference type="PROSITE" id="PS50020">
    <property type="entry name" value="WW_DOMAIN_2"/>
    <property type="match status" value="1"/>
</dbReference>